<protein>
    <submittedName>
        <fullName evidence="1">Uncharacterized protein</fullName>
    </submittedName>
</protein>
<dbReference type="Proteomes" id="UP001139006">
    <property type="component" value="Unassembled WGS sequence"/>
</dbReference>
<name>A0A9X2FQ94_9LACO</name>
<comment type="caution">
    <text evidence="1">The sequence shown here is derived from an EMBL/GenBank/DDBJ whole genome shotgun (WGS) entry which is preliminary data.</text>
</comment>
<evidence type="ECO:0000313" key="1">
    <source>
        <dbReference type="EMBL" id="MCP0887648.1"/>
    </source>
</evidence>
<accession>A0A9X2FQ94</accession>
<dbReference type="EMBL" id="JAIULA010000022">
    <property type="protein sequence ID" value="MCP0887648.1"/>
    <property type="molecule type" value="Genomic_DNA"/>
</dbReference>
<evidence type="ECO:0000313" key="2">
    <source>
        <dbReference type="Proteomes" id="UP001139006"/>
    </source>
</evidence>
<gene>
    <name evidence="1" type="ORF">LB941_09925</name>
</gene>
<reference evidence="1 2" key="1">
    <citation type="journal article" date="2023" name="Int. J. Syst. Evol. Microbiol.">
        <title>Ligilactobacillus ubinensis sp. nov., a novel species isolated from the wild ferment of a durian fruit (Durio zibethinus).</title>
        <authorList>
            <person name="Heng Y.C."/>
            <person name="Menon N."/>
            <person name="Chen B."/>
            <person name="Loo B.Z.L."/>
            <person name="Wong G.W.J."/>
            <person name="Lim A.C.H."/>
            <person name="Silvaraju S."/>
            <person name="Kittelmann S."/>
        </authorList>
    </citation>
    <scope>NUCLEOTIDE SEQUENCE [LARGE SCALE GENOMIC DNA]</scope>
    <source>
        <strain evidence="1 2">WILCCON 0076</strain>
    </source>
</reference>
<proteinExistence type="predicted"/>
<organism evidence="1 2">
    <name type="scientific">Ligilactobacillus ubinensis</name>
    <dbReference type="NCBI Taxonomy" id="2876789"/>
    <lineage>
        <taxon>Bacteria</taxon>
        <taxon>Bacillati</taxon>
        <taxon>Bacillota</taxon>
        <taxon>Bacilli</taxon>
        <taxon>Lactobacillales</taxon>
        <taxon>Lactobacillaceae</taxon>
        <taxon>Ligilactobacillus</taxon>
    </lineage>
</organism>
<dbReference type="RefSeq" id="WP_253361727.1">
    <property type="nucleotide sequence ID" value="NZ_JAIULA010000022.1"/>
</dbReference>
<keyword evidence="2" id="KW-1185">Reference proteome</keyword>
<dbReference type="AlphaFoldDB" id="A0A9X2FQ94"/>
<sequence>MHTKKTKKAATILITLLLMFTSGVVGYYFGIHNTQGNLRRTKIVHTKKQHTFKKNIN</sequence>